<evidence type="ECO:0000256" key="3">
    <source>
        <dbReference type="ARBA" id="ARBA00022643"/>
    </source>
</evidence>
<dbReference type="GO" id="GO:0010181">
    <property type="term" value="F:FMN binding"/>
    <property type="evidence" value="ECO:0007669"/>
    <property type="project" value="InterPro"/>
</dbReference>
<dbReference type="EMBL" id="CP032707">
    <property type="protein sequence ID" value="AYG95162.1"/>
    <property type="molecule type" value="Genomic_DNA"/>
</dbReference>
<name>A0A494RMC9_9CAUL</name>
<accession>A0A494RMC9</accession>
<evidence type="ECO:0000256" key="5">
    <source>
        <dbReference type="ARBA" id="ARBA00023002"/>
    </source>
</evidence>
<comment type="cofactor">
    <cofactor evidence="1">
        <name>FMN</name>
        <dbReference type="ChEBI" id="CHEBI:58210"/>
    </cofactor>
</comment>
<organism evidence="7 8">
    <name type="scientific">Brevundimonas naejangsanensis</name>
    <dbReference type="NCBI Taxonomy" id="588932"/>
    <lineage>
        <taxon>Bacteria</taxon>
        <taxon>Pseudomonadati</taxon>
        <taxon>Pseudomonadota</taxon>
        <taxon>Alphaproteobacteria</taxon>
        <taxon>Caulobacterales</taxon>
        <taxon>Caulobacteraceae</taxon>
        <taxon>Brevundimonas</taxon>
    </lineage>
</organism>
<dbReference type="InterPro" id="IPR013785">
    <property type="entry name" value="Aldolase_TIM"/>
</dbReference>
<dbReference type="Gene3D" id="3.20.20.70">
    <property type="entry name" value="Aldolase class I"/>
    <property type="match status" value="1"/>
</dbReference>
<dbReference type="Proteomes" id="UP000276984">
    <property type="component" value="Chromosome"/>
</dbReference>
<keyword evidence="2" id="KW-0285">Flavoprotein</keyword>
<evidence type="ECO:0000256" key="2">
    <source>
        <dbReference type="ARBA" id="ARBA00022630"/>
    </source>
</evidence>
<reference evidence="7 8" key="1">
    <citation type="submission" date="2018-10" db="EMBL/GenBank/DDBJ databases">
        <title>Complete genome sequence of Brevundimonas naejangsanensis BRV3.</title>
        <authorList>
            <person name="Berrios L."/>
            <person name="Ely B."/>
        </authorList>
    </citation>
    <scope>NUCLEOTIDE SEQUENCE [LARGE SCALE GENOMIC DNA]</scope>
    <source>
        <strain evidence="7 8">BRV3</strain>
    </source>
</reference>
<dbReference type="AlphaFoldDB" id="A0A494RMC9"/>
<keyword evidence="5" id="KW-0560">Oxidoreductase</keyword>
<keyword evidence="4" id="KW-0521">NADP</keyword>
<dbReference type="InterPro" id="IPR044152">
    <property type="entry name" value="YqjM-like"/>
</dbReference>
<proteinExistence type="predicted"/>
<dbReference type="RefSeq" id="WP_121482310.1">
    <property type="nucleotide sequence ID" value="NZ_CP032707.1"/>
</dbReference>
<dbReference type="GO" id="GO:0003959">
    <property type="term" value="F:NADPH dehydrogenase activity"/>
    <property type="evidence" value="ECO:0007669"/>
    <property type="project" value="InterPro"/>
</dbReference>
<feature type="domain" description="NADH:flavin oxidoreductase/NADH oxidase N-terminal" evidence="6">
    <location>
        <begin position="4"/>
        <end position="339"/>
    </location>
</feature>
<dbReference type="Pfam" id="PF00724">
    <property type="entry name" value="Oxidored_FMN"/>
    <property type="match status" value="1"/>
</dbReference>
<dbReference type="SUPFAM" id="SSF51395">
    <property type="entry name" value="FMN-linked oxidoreductases"/>
    <property type="match status" value="1"/>
</dbReference>
<dbReference type="GO" id="GO:0050661">
    <property type="term" value="F:NADP binding"/>
    <property type="evidence" value="ECO:0007669"/>
    <property type="project" value="InterPro"/>
</dbReference>
<protein>
    <submittedName>
        <fullName evidence="7">Oxidoreductase</fullName>
    </submittedName>
</protein>
<dbReference type="PANTHER" id="PTHR43303">
    <property type="entry name" value="NADPH DEHYDROGENASE C23G7.10C-RELATED"/>
    <property type="match status" value="1"/>
</dbReference>
<evidence type="ECO:0000259" key="6">
    <source>
        <dbReference type="Pfam" id="PF00724"/>
    </source>
</evidence>
<evidence type="ECO:0000313" key="7">
    <source>
        <dbReference type="EMBL" id="AYG95162.1"/>
    </source>
</evidence>
<evidence type="ECO:0000256" key="1">
    <source>
        <dbReference type="ARBA" id="ARBA00001917"/>
    </source>
</evidence>
<evidence type="ECO:0000313" key="8">
    <source>
        <dbReference type="Proteomes" id="UP000276984"/>
    </source>
</evidence>
<dbReference type="PANTHER" id="PTHR43303:SF4">
    <property type="entry name" value="NADPH DEHYDROGENASE C23G7.10C-RELATED"/>
    <property type="match status" value="1"/>
</dbReference>
<dbReference type="OrthoDB" id="9784632at2"/>
<evidence type="ECO:0000256" key="4">
    <source>
        <dbReference type="ARBA" id="ARBA00022857"/>
    </source>
</evidence>
<sequence>MSLLFTPRAVGPLTLKNRIVVAPMCQYSAVDGVPQPWHAQHIGRLALSGAGLVVLEATGVEAAGRISWADTGLWNDVQEAAFARLIRDLRTYSDTPVGIQLAHAGRKASTNPPWIERGGPAPADKAWETFSASAQPFKPDWQAPTALDAAGMDRVVAAFADAARRADRAGFDLIELHAAHGYLLNQFLSPLSNARTDDYGGALENRMRFPLRVAQALRDAWPRTKALGVRFNGSDWTEGGITVEEAQAFGAALHAMGYDYLHLSSGGNVATARIPGDQLNYQVAFAEAVKAAAPQANVMAVGMIVTPQQAEALVAEGRADLIALARAVLDDPNWAHHAAVALGEPEALPVQYQRAGTELWPGYATAHAAGR</sequence>
<keyword evidence="3" id="KW-0288">FMN</keyword>
<keyword evidence="8" id="KW-1185">Reference proteome</keyword>
<dbReference type="InterPro" id="IPR001155">
    <property type="entry name" value="OxRdtase_FMN_N"/>
</dbReference>
<gene>
    <name evidence="7" type="ORF">D8I30_08185</name>
</gene>